<dbReference type="OrthoDB" id="3295796at2"/>
<name>A0A5C4QIG0_9ACTN</name>
<reference evidence="1 2" key="1">
    <citation type="submission" date="2019-06" db="EMBL/GenBank/DDBJ databases">
        <title>Micromonospora ordensis sp. nov., isolated from deep marine sediment.</title>
        <authorList>
            <person name="Veyisoglu A."/>
            <person name="Carro L."/>
            <person name="Klenk H.-P."/>
            <person name="Sahin N."/>
        </authorList>
    </citation>
    <scope>NUCLEOTIDE SEQUENCE [LARGE SCALE GENOMIC DNA]</scope>
    <source>
        <strain evidence="1 2">S2509</strain>
    </source>
</reference>
<organism evidence="1 2">
    <name type="scientific">Micromonospora orduensis</name>
    <dbReference type="NCBI Taxonomy" id="1420891"/>
    <lineage>
        <taxon>Bacteria</taxon>
        <taxon>Bacillati</taxon>
        <taxon>Actinomycetota</taxon>
        <taxon>Actinomycetes</taxon>
        <taxon>Micromonosporales</taxon>
        <taxon>Micromonosporaceae</taxon>
        <taxon>Micromonospora</taxon>
    </lineage>
</organism>
<dbReference type="EMBL" id="VDFY01000210">
    <property type="protein sequence ID" value="TNH24811.1"/>
    <property type="molecule type" value="Genomic_DNA"/>
</dbReference>
<dbReference type="AlphaFoldDB" id="A0A5C4QIG0"/>
<keyword evidence="2" id="KW-1185">Reference proteome</keyword>
<dbReference type="Proteomes" id="UP000306145">
    <property type="component" value="Unassembled WGS sequence"/>
</dbReference>
<accession>A0A5C4QIG0</accession>
<gene>
    <name evidence="1" type="ORF">FHG89_24355</name>
</gene>
<sequence length="114" mass="12449">MDAPHPKQLAALVRATAVLALSPTQQVAWLESLEIRVPVDELALEFEDGHLLLPQWVEAGWLPPDAVPAFSALDEALTAMSGAEHAELWTVAALLEAPEWARVRELAAKVFHLL</sequence>
<evidence type="ECO:0000313" key="1">
    <source>
        <dbReference type="EMBL" id="TNH24811.1"/>
    </source>
</evidence>
<proteinExistence type="predicted"/>
<comment type="caution">
    <text evidence="1">The sequence shown here is derived from an EMBL/GenBank/DDBJ whole genome shotgun (WGS) entry which is preliminary data.</text>
</comment>
<dbReference type="RefSeq" id="WP_139586738.1">
    <property type="nucleotide sequence ID" value="NZ_VDFY01000210.1"/>
</dbReference>
<protein>
    <submittedName>
        <fullName evidence="1">Uncharacterized protein</fullName>
    </submittedName>
</protein>
<evidence type="ECO:0000313" key="2">
    <source>
        <dbReference type="Proteomes" id="UP000306145"/>
    </source>
</evidence>